<dbReference type="EMBL" id="JABZGW010000259">
    <property type="protein sequence ID" value="MBF4808196.1"/>
    <property type="molecule type" value="Genomic_DNA"/>
</dbReference>
<reference evidence="4" key="1">
    <citation type="submission" date="2020-04" db="EMBL/GenBank/DDBJ databases">
        <title>Deep metagenomics examines the oral microbiome during advanced dental caries in children, revealing novel taxa and co-occurrences with host molecules.</title>
        <authorList>
            <person name="Baker J.L."/>
            <person name="Morton J.T."/>
            <person name="Dinis M."/>
            <person name="Alvarez R."/>
            <person name="Tran N.C."/>
            <person name="Knight R."/>
            <person name="Edlund A."/>
        </authorList>
    </citation>
    <scope>NUCLEOTIDE SEQUENCE</scope>
    <source>
        <strain evidence="4">JCVI_38_bin.5</strain>
    </source>
</reference>
<comment type="function">
    <text evidence="2">Catalyzes the reduction of dTDP-6-deoxy-L-lyxo-4-hexulose to yield dTDP-L-rhamnose.</text>
</comment>
<name>A0A930VX45_9ACTN</name>
<dbReference type="CDD" id="cd05254">
    <property type="entry name" value="dTDP_HR_like_SDR_e"/>
    <property type="match status" value="1"/>
</dbReference>
<dbReference type="SUPFAM" id="SSF51735">
    <property type="entry name" value="NAD(P)-binding Rossmann-fold domains"/>
    <property type="match status" value="1"/>
</dbReference>
<keyword evidence="2" id="KW-0521">NADP</keyword>
<proteinExistence type="inferred from homology"/>
<dbReference type="PANTHER" id="PTHR10491:SF4">
    <property type="entry name" value="METHIONINE ADENOSYLTRANSFERASE 2 SUBUNIT BETA"/>
    <property type="match status" value="1"/>
</dbReference>
<evidence type="ECO:0000256" key="1">
    <source>
        <dbReference type="ARBA" id="ARBA00010944"/>
    </source>
</evidence>
<protein>
    <recommendedName>
        <fullName evidence="2">dTDP-4-dehydrorhamnose reductase</fullName>
        <ecNumber evidence="2">1.1.1.133</ecNumber>
    </recommendedName>
</protein>
<comment type="caution">
    <text evidence="4">The sequence shown here is derived from an EMBL/GenBank/DDBJ whole genome shotgun (WGS) entry which is preliminary data.</text>
</comment>
<dbReference type="InterPro" id="IPR005913">
    <property type="entry name" value="dTDP_dehydrorham_reduct"/>
</dbReference>
<comment type="pathway">
    <text evidence="2">Carbohydrate biosynthesis; dTDP-L-rhamnose biosynthesis.</text>
</comment>
<dbReference type="EC" id="1.1.1.133" evidence="2"/>
<evidence type="ECO:0000313" key="4">
    <source>
        <dbReference type="EMBL" id="MBF4808196.1"/>
    </source>
</evidence>
<evidence type="ECO:0000313" key="5">
    <source>
        <dbReference type="Proteomes" id="UP000698335"/>
    </source>
</evidence>
<dbReference type="AlphaFoldDB" id="A0A930VX45"/>
<gene>
    <name evidence="4" type="primary">rfbD</name>
    <name evidence="4" type="ORF">HXK26_05825</name>
</gene>
<keyword evidence="2 4" id="KW-0560">Oxidoreductase</keyword>
<dbReference type="InterPro" id="IPR029903">
    <property type="entry name" value="RmlD-like-bd"/>
</dbReference>
<evidence type="ECO:0000256" key="2">
    <source>
        <dbReference type="RuleBase" id="RU364082"/>
    </source>
</evidence>
<dbReference type="Pfam" id="PF04321">
    <property type="entry name" value="RmlD_sub_bind"/>
    <property type="match status" value="1"/>
</dbReference>
<dbReference type="NCBIfam" id="TIGR01214">
    <property type="entry name" value="rmlD"/>
    <property type="match status" value="1"/>
</dbReference>
<comment type="similarity">
    <text evidence="1 2">Belongs to the dTDP-4-dehydrorhamnose reductase family.</text>
</comment>
<dbReference type="Gene3D" id="3.40.50.720">
    <property type="entry name" value="NAD(P)-binding Rossmann-like Domain"/>
    <property type="match status" value="1"/>
</dbReference>
<dbReference type="GO" id="GO:0019305">
    <property type="term" value="P:dTDP-rhamnose biosynthetic process"/>
    <property type="evidence" value="ECO:0007669"/>
    <property type="project" value="TreeGrafter"/>
</dbReference>
<dbReference type="Gene3D" id="3.90.25.10">
    <property type="entry name" value="UDP-galactose 4-epimerase, domain 1"/>
    <property type="match status" value="1"/>
</dbReference>
<organism evidence="4 5">
    <name type="scientific">Lancefieldella rimae</name>
    <dbReference type="NCBI Taxonomy" id="1383"/>
    <lineage>
        <taxon>Bacteria</taxon>
        <taxon>Bacillati</taxon>
        <taxon>Actinomycetota</taxon>
        <taxon>Coriobacteriia</taxon>
        <taxon>Coriobacteriales</taxon>
        <taxon>Atopobiaceae</taxon>
        <taxon>Lancefieldella</taxon>
    </lineage>
</organism>
<dbReference type="PANTHER" id="PTHR10491">
    <property type="entry name" value="DTDP-4-DEHYDRORHAMNOSE REDUCTASE"/>
    <property type="match status" value="1"/>
</dbReference>
<evidence type="ECO:0000259" key="3">
    <source>
        <dbReference type="Pfam" id="PF04321"/>
    </source>
</evidence>
<dbReference type="GO" id="GO:0005829">
    <property type="term" value="C:cytosol"/>
    <property type="evidence" value="ECO:0007669"/>
    <property type="project" value="TreeGrafter"/>
</dbReference>
<dbReference type="Proteomes" id="UP000698335">
    <property type="component" value="Unassembled WGS sequence"/>
</dbReference>
<dbReference type="InterPro" id="IPR036291">
    <property type="entry name" value="NAD(P)-bd_dom_sf"/>
</dbReference>
<dbReference type="GO" id="GO:0008831">
    <property type="term" value="F:dTDP-4-dehydrorhamnose reductase activity"/>
    <property type="evidence" value="ECO:0007669"/>
    <property type="project" value="UniProtKB-EC"/>
</dbReference>
<sequence length="299" mass="32654">MRILITGAHGQLGNELKRLLESGQAEIGPISSAYKDAKVDYIDIDELDISNHEAVDAWFIAHDPYDLVINGAAMTNVDGCEKHFDQAFAANALGPMNLARACSRMGSKFIHVSTDYVFPGIDPRPRTEDDVPAPISAYGRSKLAGEGLALAAYAHTFVVRVAWLYGYVGKNFVATMRSLGEKHDEICVVDDQFGNPTSANDLAYELLALGVTDEYGIYHCTNEGTCSWADFAEAIMRGSGLDCRVKRVSSADWKEMHPESASRPAYSSLENAHLIATIGNKMRPWQEALVTYLATVGRG</sequence>
<accession>A0A930VX45</accession>
<feature type="domain" description="RmlD-like substrate binding" evidence="3">
    <location>
        <begin position="1"/>
        <end position="295"/>
    </location>
</feature>